<reference evidence="1 2" key="1">
    <citation type="submission" date="2016-09" db="EMBL/GenBank/DDBJ databases">
        <title>Isolation, identification and antibiotic sensitivity analysis of bacterial pathogen from juvenile Hippocampus erectus with tail-rotted disease.</title>
        <authorList>
            <person name="Yang Q."/>
        </authorList>
    </citation>
    <scope>NUCLEOTIDE SEQUENCE [LARGE SCALE GENOMIC DNA]</scope>
    <source>
        <strain evidence="1 2">HM-10</strain>
    </source>
</reference>
<protein>
    <recommendedName>
        <fullName evidence="3">DUF2199 domain-containing protein</fullName>
    </recommendedName>
</protein>
<accession>A0ABX3D5R3</accession>
<comment type="caution">
    <text evidence="1">The sequence shown here is derived from an EMBL/GenBank/DDBJ whole genome shotgun (WGS) entry which is preliminary data.</text>
</comment>
<evidence type="ECO:0008006" key="3">
    <source>
        <dbReference type="Google" id="ProtNLM"/>
    </source>
</evidence>
<keyword evidence="2" id="KW-1185">Reference proteome</keyword>
<evidence type="ECO:0000313" key="1">
    <source>
        <dbReference type="EMBL" id="OHY90629.1"/>
    </source>
</evidence>
<proteinExistence type="predicted"/>
<dbReference type="Proteomes" id="UP000180133">
    <property type="component" value="Unassembled WGS sequence"/>
</dbReference>
<evidence type="ECO:0000313" key="2">
    <source>
        <dbReference type="Proteomes" id="UP000180133"/>
    </source>
</evidence>
<gene>
    <name evidence="1" type="ORF">BI375_22985</name>
</gene>
<dbReference type="Pfam" id="PF09965">
    <property type="entry name" value="DUF2199"/>
    <property type="match status" value="1"/>
</dbReference>
<dbReference type="RefSeq" id="WP_071236560.1">
    <property type="nucleotide sequence ID" value="NZ_KV861343.1"/>
</dbReference>
<organism evidence="1 2">
    <name type="scientific">Vibrio rotiferianus</name>
    <dbReference type="NCBI Taxonomy" id="190895"/>
    <lineage>
        <taxon>Bacteria</taxon>
        <taxon>Pseudomonadati</taxon>
        <taxon>Pseudomonadota</taxon>
        <taxon>Gammaproteobacteria</taxon>
        <taxon>Vibrionales</taxon>
        <taxon>Vibrionaceae</taxon>
        <taxon>Vibrio</taxon>
    </lineage>
</organism>
<name>A0ABX3D5R3_9VIBR</name>
<dbReference type="InterPro" id="IPR018697">
    <property type="entry name" value="DUF2199"/>
</dbReference>
<sequence length="163" mass="18503">MSICKVCNCELGEVPMCFGANSPASLIVPENEYEARVEENSEQCIVDGEHFFVRGHIELAVKNSDETFIWSVWVSLSEQSFSHMSENWDLEGREKSAPYFGWLMTNLPCYPETLHLKTSVQTQPVGCVPLIELEPSDHQLSLEQAHGITMDRVHEIAHQVMQH</sequence>
<dbReference type="EMBL" id="MKFT01000029">
    <property type="protein sequence ID" value="OHY90629.1"/>
    <property type="molecule type" value="Genomic_DNA"/>
</dbReference>